<evidence type="ECO:0000313" key="3">
    <source>
        <dbReference type="EMBL" id="GAA1834559.1"/>
    </source>
</evidence>
<keyword evidence="4" id="KW-1185">Reference proteome</keyword>
<feature type="region of interest" description="Disordered" evidence="1">
    <location>
        <begin position="238"/>
        <end position="269"/>
    </location>
</feature>
<evidence type="ECO:0000256" key="1">
    <source>
        <dbReference type="SAM" id="MobiDB-lite"/>
    </source>
</evidence>
<keyword evidence="2" id="KW-0732">Signal</keyword>
<dbReference type="Proteomes" id="UP001500449">
    <property type="component" value="Unassembled WGS sequence"/>
</dbReference>
<feature type="chain" id="PRO_5046453508" evidence="2">
    <location>
        <begin position="20"/>
        <end position="283"/>
    </location>
</feature>
<evidence type="ECO:0000256" key="2">
    <source>
        <dbReference type="SAM" id="SignalP"/>
    </source>
</evidence>
<feature type="signal peptide" evidence="2">
    <location>
        <begin position="1"/>
        <end position="19"/>
    </location>
</feature>
<organism evidence="3 4">
    <name type="scientific">Pseudonocardia ailaonensis</name>
    <dbReference type="NCBI Taxonomy" id="367279"/>
    <lineage>
        <taxon>Bacteria</taxon>
        <taxon>Bacillati</taxon>
        <taxon>Actinomycetota</taxon>
        <taxon>Actinomycetes</taxon>
        <taxon>Pseudonocardiales</taxon>
        <taxon>Pseudonocardiaceae</taxon>
        <taxon>Pseudonocardia</taxon>
    </lineage>
</organism>
<dbReference type="EMBL" id="BAAAQK010000003">
    <property type="protein sequence ID" value="GAA1834559.1"/>
    <property type="molecule type" value="Genomic_DNA"/>
</dbReference>
<gene>
    <name evidence="3" type="ORF">GCM10009836_11050</name>
</gene>
<comment type="caution">
    <text evidence="3">The sequence shown here is derived from an EMBL/GenBank/DDBJ whole genome shotgun (WGS) entry which is preliminary data.</text>
</comment>
<proteinExistence type="predicted"/>
<evidence type="ECO:0000313" key="4">
    <source>
        <dbReference type="Proteomes" id="UP001500449"/>
    </source>
</evidence>
<reference evidence="3 4" key="1">
    <citation type="journal article" date="2019" name="Int. J. Syst. Evol. Microbiol.">
        <title>The Global Catalogue of Microorganisms (GCM) 10K type strain sequencing project: providing services to taxonomists for standard genome sequencing and annotation.</title>
        <authorList>
            <consortium name="The Broad Institute Genomics Platform"/>
            <consortium name="The Broad Institute Genome Sequencing Center for Infectious Disease"/>
            <person name="Wu L."/>
            <person name="Ma J."/>
        </authorList>
    </citation>
    <scope>NUCLEOTIDE SEQUENCE [LARGE SCALE GENOMIC DNA]</scope>
    <source>
        <strain evidence="3 4">JCM 16009</strain>
    </source>
</reference>
<protein>
    <submittedName>
        <fullName evidence="3">Uncharacterized protein</fullName>
    </submittedName>
</protein>
<sequence>MGAATAAVVLVLGATGASAEQGPAPVQSQARAFSVGGMLVSYDSDAVSSRGDDDPQRSFVASADLSKLGVGLSTGALTAEARGHQAQTTVADLKLLTVLQMQNVRTWCNGADGGSAGLDFTRGSLLGKTFAVPASHQELGNSTLIKVELDTVTRDKGSISAKGVVITLLGGNDPARTLTPTEKELGKGLAGLLGAPAKAQNATTVGSLLGALGVSAGAPGDPVLQVTVGAVSCALEDAPAKDEPTTTAVPTTDEDEPVAPATPVTLQTAPTPEVVPYRLGVTG</sequence>
<name>A0ABN2MQ95_9PSEU</name>
<accession>A0ABN2MQ95</accession>